<evidence type="ECO:0000313" key="6">
    <source>
        <dbReference type="EMBL" id="AIJ22886.1"/>
    </source>
</evidence>
<evidence type="ECO:0000256" key="5">
    <source>
        <dbReference type="SAM" id="Phobius"/>
    </source>
</evidence>
<reference evidence="6 7" key="1">
    <citation type="submission" date="2014-07" db="EMBL/GenBank/DDBJ databases">
        <title>Whole Genome Sequence of the Amycolatopsis methanolica 239.</title>
        <authorList>
            <person name="Tang B."/>
        </authorList>
    </citation>
    <scope>NUCLEOTIDE SEQUENCE [LARGE SCALE GENOMIC DNA]</scope>
    <source>
        <strain evidence="6 7">239</strain>
    </source>
</reference>
<dbReference type="GO" id="GO:0005886">
    <property type="term" value="C:plasma membrane"/>
    <property type="evidence" value="ECO:0007669"/>
    <property type="project" value="UniProtKB-ARBA"/>
</dbReference>
<dbReference type="CDD" id="cd16914">
    <property type="entry name" value="EcfT"/>
    <property type="match status" value="1"/>
</dbReference>
<dbReference type="PATRIC" id="fig|1068978.7.peg.2982"/>
<keyword evidence="3 5" id="KW-1133">Transmembrane helix</keyword>
<dbReference type="HOGENOM" id="CLU_056469_4_0_11"/>
<dbReference type="OrthoDB" id="509049at2"/>
<feature type="transmembrane region" description="Helical" evidence="5">
    <location>
        <begin position="21"/>
        <end position="52"/>
    </location>
</feature>
<evidence type="ECO:0000256" key="3">
    <source>
        <dbReference type="ARBA" id="ARBA00022989"/>
    </source>
</evidence>
<protein>
    <submittedName>
        <fullName evidence="6">Cobalt transport system permease protein</fullName>
    </submittedName>
</protein>
<dbReference type="Pfam" id="PF02361">
    <property type="entry name" value="CbiQ"/>
    <property type="match status" value="1"/>
</dbReference>
<keyword evidence="2 5" id="KW-0812">Transmembrane</keyword>
<dbReference type="Proteomes" id="UP000062973">
    <property type="component" value="Chromosome"/>
</dbReference>
<dbReference type="EMBL" id="CP009110">
    <property type="protein sequence ID" value="AIJ22886.1"/>
    <property type="molecule type" value="Genomic_DNA"/>
</dbReference>
<dbReference type="RefSeq" id="WP_017982107.1">
    <property type="nucleotide sequence ID" value="NZ_AQUL01000001.1"/>
</dbReference>
<evidence type="ECO:0000256" key="4">
    <source>
        <dbReference type="ARBA" id="ARBA00023136"/>
    </source>
</evidence>
<dbReference type="KEGG" id="amq:AMETH_2794"/>
<name>A0A076MV66_AMYME</name>
<dbReference type="eggNOG" id="COG0619">
    <property type="taxonomic scope" value="Bacteria"/>
</dbReference>
<dbReference type="PANTHER" id="PTHR33514:SF13">
    <property type="entry name" value="PROTEIN ABCI12, CHLOROPLASTIC"/>
    <property type="match status" value="1"/>
</dbReference>
<feature type="transmembrane region" description="Helical" evidence="5">
    <location>
        <begin position="64"/>
        <end position="82"/>
    </location>
</feature>
<gene>
    <name evidence="6" type="ORF">AMETH_2794</name>
</gene>
<organism evidence="6 7">
    <name type="scientific">Amycolatopsis methanolica 239</name>
    <dbReference type="NCBI Taxonomy" id="1068978"/>
    <lineage>
        <taxon>Bacteria</taxon>
        <taxon>Bacillati</taxon>
        <taxon>Actinomycetota</taxon>
        <taxon>Actinomycetes</taxon>
        <taxon>Pseudonocardiales</taxon>
        <taxon>Pseudonocardiaceae</taxon>
        <taxon>Amycolatopsis</taxon>
        <taxon>Amycolatopsis methanolica group</taxon>
    </lineage>
</organism>
<accession>A0A076MV66</accession>
<evidence type="ECO:0000313" key="7">
    <source>
        <dbReference type="Proteomes" id="UP000062973"/>
    </source>
</evidence>
<dbReference type="InterPro" id="IPR003339">
    <property type="entry name" value="ABC/ECF_trnsptr_transmembrane"/>
</dbReference>
<proteinExistence type="predicted"/>
<dbReference type="AlphaFoldDB" id="A0A076MV66"/>
<evidence type="ECO:0000256" key="2">
    <source>
        <dbReference type="ARBA" id="ARBA00022692"/>
    </source>
</evidence>
<sequence>MNAWYEPGTSVLHRTPAGVKFLVLLALAVVIFVLRSPVWLGVLCAAAVAGYAVARVSWRRCWGLLRSLGLLVAVVFALQWWLLGLEPAVVVCLRIVAALAAANLVTVTTRVDDLVAAIERGLGPLRRFGVRPERLGLLVGLTLQAVATLTGIAGEVREAAKARGADRSVVALTVPFLVRTLRHADELGEALAARGEGDR</sequence>
<keyword evidence="7" id="KW-1185">Reference proteome</keyword>
<keyword evidence="4 5" id="KW-0472">Membrane</keyword>
<comment type="subcellular location">
    <subcellularLocation>
        <location evidence="1">Membrane</location>
        <topology evidence="1">Multi-pass membrane protein</topology>
    </subcellularLocation>
</comment>
<evidence type="ECO:0000256" key="1">
    <source>
        <dbReference type="ARBA" id="ARBA00004141"/>
    </source>
</evidence>
<dbReference type="PANTHER" id="PTHR33514">
    <property type="entry name" value="PROTEIN ABCI12, CHLOROPLASTIC"/>
    <property type="match status" value="1"/>
</dbReference>
<dbReference type="STRING" id="1068978.AMETH_2794"/>